<sequence>MLNTPPVNPPCDDPPRDAPCEDPAHNAPPVDPPRDNPPCDNPPHNAPLVDPPHNGPPHDTPPVNPPCDNPPRDDPSHDDPPHNALPVDPPHDGPPCDDPPRPAPPVNRLCENPPCTTPPVDHPCDDPPRDAPRDDSPHDTAPINPPHDDSPQDATSDNKDDLLNGFDRLDELDGLDNVLDGLLSFKDEEEENDTQDGEITPIDPTSARDLGTHASRHPDKPGQPASKPKDKGKKSTAEKATSALMQEQLKARRKGLKEAVQRLHDQVKEQADELADTFKLSKAEVHGVIMSATKMKKPKAYHEFDAKVWRCCQQHNEGKPKGERINMIQGRAMVRDEPEGTWSQEELDQLKIDWMTAQALKKTGTHKTNAEAVKDATVTGDRIFEKLLLLERRTRFLPDILRMDAASFTNKFSGWAHFDTDTEEAKLAKGPGKKNFVTTTLREKLREITGKPTLSIEYVRYDEIMRAKEGVKLVGWPDMPMMAPSKMSVGGSAAIDTLYERLKAGTCYWRRVNPEKRKSTKGKGKDVEDESDAEETEEEDEAPPPKKKKKARAAREDSDEEEAPPTKKGQGKEEEVAEAEKQEGDAPPKKKAKKRAVQAPPGRSASIVPSNADKSDDDNAHADPTNCPSTSASPSAAAASTSKSASDARWDKIRVSDDVVRLSQEAAEKMKAMPKNLKEIEEEDYEGSSGSG</sequence>
<accession>A0AAD7GEV7</accession>
<dbReference type="AlphaFoldDB" id="A0AAD7GEV7"/>
<feature type="compositionally biased region" description="Basic and acidic residues" evidence="2">
    <location>
        <begin position="668"/>
        <end position="679"/>
    </location>
</feature>
<feature type="region of interest" description="Disordered" evidence="2">
    <location>
        <begin position="183"/>
        <end position="240"/>
    </location>
</feature>
<feature type="compositionally biased region" description="Basic and acidic residues" evidence="2">
    <location>
        <begin position="122"/>
        <end position="138"/>
    </location>
</feature>
<feature type="compositionally biased region" description="Acidic residues" evidence="2">
    <location>
        <begin position="187"/>
        <end position="196"/>
    </location>
</feature>
<feature type="compositionally biased region" description="Basic and acidic residues" evidence="2">
    <location>
        <begin position="146"/>
        <end position="166"/>
    </location>
</feature>
<evidence type="ECO:0000256" key="1">
    <source>
        <dbReference type="SAM" id="Coils"/>
    </source>
</evidence>
<name>A0AAD7GEV7_MYCRO</name>
<feature type="compositionally biased region" description="Basic and acidic residues" evidence="2">
    <location>
        <begin position="13"/>
        <end position="24"/>
    </location>
</feature>
<feature type="compositionally biased region" description="Low complexity" evidence="2">
    <location>
        <begin position="628"/>
        <end position="645"/>
    </location>
</feature>
<reference evidence="3" key="1">
    <citation type="submission" date="2023-03" db="EMBL/GenBank/DDBJ databases">
        <title>Massive genome expansion in bonnet fungi (Mycena s.s.) driven by repeated elements and novel gene families across ecological guilds.</title>
        <authorList>
            <consortium name="Lawrence Berkeley National Laboratory"/>
            <person name="Harder C.B."/>
            <person name="Miyauchi S."/>
            <person name="Viragh M."/>
            <person name="Kuo A."/>
            <person name="Thoen E."/>
            <person name="Andreopoulos B."/>
            <person name="Lu D."/>
            <person name="Skrede I."/>
            <person name="Drula E."/>
            <person name="Henrissat B."/>
            <person name="Morin E."/>
            <person name="Kohler A."/>
            <person name="Barry K."/>
            <person name="LaButti K."/>
            <person name="Morin E."/>
            <person name="Salamov A."/>
            <person name="Lipzen A."/>
            <person name="Mereny Z."/>
            <person name="Hegedus B."/>
            <person name="Baldrian P."/>
            <person name="Stursova M."/>
            <person name="Weitz H."/>
            <person name="Taylor A."/>
            <person name="Grigoriev I.V."/>
            <person name="Nagy L.G."/>
            <person name="Martin F."/>
            <person name="Kauserud H."/>
        </authorList>
    </citation>
    <scope>NUCLEOTIDE SEQUENCE</scope>
    <source>
        <strain evidence="3">CBHHK067</strain>
    </source>
</reference>
<evidence type="ECO:0000313" key="4">
    <source>
        <dbReference type="Proteomes" id="UP001221757"/>
    </source>
</evidence>
<feature type="compositionally biased region" description="Pro residues" evidence="2">
    <location>
        <begin position="1"/>
        <end position="12"/>
    </location>
</feature>
<feature type="compositionally biased region" description="Basic and acidic residues" evidence="2">
    <location>
        <begin position="646"/>
        <end position="655"/>
    </location>
</feature>
<feature type="compositionally biased region" description="Basic and acidic residues" evidence="2">
    <location>
        <begin position="570"/>
        <end position="588"/>
    </location>
</feature>
<feature type="compositionally biased region" description="Pro residues" evidence="2">
    <location>
        <begin position="29"/>
        <end position="69"/>
    </location>
</feature>
<feature type="coiled-coil region" evidence="1">
    <location>
        <begin position="246"/>
        <end position="277"/>
    </location>
</feature>
<feature type="compositionally biased region" description="Basic and acidic residues" evidence="2">
    <location>
        <begin position="227"/>
        <end position="237"/>
    </location>
</feature>
<feature type="region of interest" description="Disordered" evidence="2">
    <location>
        <begin position="1"/>
        <end position="166"/>
    </location>
</feature>
<feature type="region of interest" description="Disordered" evidence="2">
    <location>
        <begin position="668"/>
        <end position="692"/>
    </location>
</feature>
<feature type="compositionally biased region" description="Basic and acidic residues" evidence="2">
    <location>
        <begin position="70"/>
        <end position="81"/>
    </location>
</feature>
<gene>
    <name evidence="3" type="ORF">B0H17DRAFT_1203462</name>
</gene>
<dbReference type="EMBL" id="JARKIE010000085">
    <property type="protein sequence ID" value="KAJ7687758.1"/>
    <property type="molecule type" value="Genomic_DNA"/>
</dbReference>
<comment type="caution">
    <text evidence="3">The sequence shown here is derived from an EMBL/GenBank/DDBJ whole genome shotgun (WGS) entry which is preliminary data.</text>
</comment>
<evidence type="ECO:0000256" key="2">
    <source>
        <dbReference type="SAM" id="MobiDB-lite"/>
    </source>
</evidence>
<evidence type="ECO:0000313" key="3">
    <source>
        <dbReference type="EMBL" id="KAJ7687758.1"/>
    </source>
</evidence>
<dbReference type="Proteomes" id="UP001221757">
    <property type="component" value="Unassembled WGS sequence"/>
</dbReference>
<proteinExistence type="predicted"/>
<keyword evidence="4" id="KW-1185">Reference proteome</keyword>
<keyword evidence="1" id="KW-0175">Coiled coil</keyword>
<protein>
    <submittedName>
        <fullName evidence="3">Uncharacterized protein</fullName>
    </submittedName>
</protein>
<feature type="compositionally biased region" description="Pro residues" evidence="2">
    <location>
        <begin position="92"/>
        <end position="105"/>
    </location>
</feature>
<feature type="compositionally biased region" description="Acidic residues" evidence="2">
    <location>
        <begin position="527"/>
        <end position="542"/>
    </location>
</feature>
<feature type="region of interest" description="Disordered" evidence="2">
    <location>
        <begin position="515"/>
        <end position="655"/>
    </location>
</feature>
<organism evidence="3 4">
    <name type="scientific">Mycena rosella</name>
    <name type="common">Pink bonnet</name>
    <name type="synonym">Agaricus rosellus</name>
    <dbReference type="NCBI Taxonomy" id="1033263"/>
    <lineage>
        <taxon>Eukaryota</taxon>
        <taxon>Fungi</taxon>
        <taxon>Dikarya</taxon>
        <taxon>Basidiomycota</taxon>
        <taxon>Agaricomycotina</taxon>
        <taxon>Agaricomycetes</taxon>
        <taxon>Agaricomycetidae</taxon>
        <taxon>Agaricales</taxon>
        <taxon>Marasmiineae</taxon>
        <taxon>Mycenaceae</taxon>
        <taxon>Mycena</taxon>
    </lineage>
</organism>